<evidence type="ECO:0000256" key="1">
    <source>
        <dbReference type="SAM" id="Coils"/>
    </source>
</evidence>
<feature type="compositionally biased region" description="Basic and acidic residues" evidence="2">
    <location>
        <begin position="221"/>
        <end position="233"/>
    </location>
</feature>
<sequence length="440" mass="47727">MDEPPKPLFGSRSGRRPFRQSGLRNSLNHTDDRGPGGGDGGAGAADDGGAPVVIRPSVGRSASLKHKKKTTRSRLSFGIDAADSEDADADEVSTPQKGPLGQRAAEKSAAKRGMYLRGLPSRLFQDDDEKPKYSKEYLHELQSSTPSTPRDISTLHIDDTDEMELDASELEGALIVDSPAAATVESGTRILSEAEIRAKKERRARMAKEKDFLSVEDDDDLGHKKKDDTRLLAEDEDLGEGFDDFVEDGGLSLGRRAQRSRRKQERQQMADLISAAEGHSSDASSDSDAERRIAYEAAQTKAGMDGLKKPKKKAVEGLLQVPPKITPLPGLAECLARLQATLKTMESDINSKHARVEQLRREKEDIAKREGQVQALLDETGRKYQEAMGKGKSEGLKINGDGQSAELVGERGLESLGTTPGRPNADGEAEDVEMDETQGI</sequence>
<name>A0A9P8SGQ4_9HYPO</name>
<reference evidence="3" key="1">
    <citation type="submission" date="2021-09" db="EMBL/GenBank/DDBJ databases">
        <title>A high-quality genome of the endoparasitic fungus Hirsutella rhossiliensis with a comparison of Hirsutella genomes reveals transposable elements contributing to genome size variation.</title>
        <authorList>
            <person name="Lin R."/>
            <person name="Jiao Y."/>
            <person name="Sun X."/>
            <person name="Ling J."/>
            <person name="Xie B."/>
            <person name="Cheng X."/>
        </authorList>
    </citation>
    <scope>NUCLEOTIDE SEQUENCE</scope>
    <source>
        <strain evidence="3">HR02</strain>
    </source>
</reference>
<dbReference type="GO" id="GO:0071008">
    <property type="term" value="C:U2-type post-mRNA release spliceosomal complex"/>
    <property type="evidence" value="ECO:0007669"/>
    <property type="project" value="InterPro"/>
</dbReference>
<feature type="coiled-coil region" evidence="1">
    <location>
        <begin position="335"/>
        <end position="379"/>
    </location>
</feature>
<protein>
    <submittedName>
        <fullName evidence="3">Nineteen complex-related protein 2 domain-containing protein</fullName>
    </submittedName>
</protein>
<comment type="caution">
    <text evidence="3">The sequence shown here is derived from an EMBL/GenBank/DDBJ whole genome shotgun (WGS) entry which is preliminary data.</text>
</comment>
<feature type="region of interest" description="Disordered" evidence="2">
    <location>
        <begin position="389"/>
        <end position="440"/>
    </location>
</feature>
<feature type="compositionally biased region" description="Acidic residues" evidence="2">
    <location>
        <begin position="234"/>
        <end position="247"/>
    </location>
</feature>
<organism evidence="3 4">
    <name type="scientific">Hirsutella rhossiliensis</name>
    <dbReference type="NCBI Taxonomy" id="111463"/>
    <lineage>
        <taxon>Eukaryota</taxon>
        <taxon>Fungi</taxon>
        <taxon>Dikarya</taxon>
        <taxon>Ascomycota</taxon>
        <taxon>Pezizomycotina</taxon>
        <taxon>Sordariomycetes</taxon>
        <taxon>Hypocreomycetidae</taxon>
        <taxon>Hypocreales</taxon>
        <taxon>Ophiocordycipitaceae</taxon>
        <taxon>Hirsutella</taxon>
    </lineage>
</organism>
<accession>A0A9P8SGQ4</accession>
<evidence type="ECO:0000313" key="3">
    <source>
        <dbReference type="EMBL" id="KAH0962313.1"/>
    </source>
</evidence>
<gene>
    <name evidence="3" type="ORF">HRG_06415</name>
</gene>
<dbReference type="GO" id="GO:0000390">
    <property type="term" value="P:spliceosomal complex disassembly"/>
    <property type="evidence" value="ECO:0007669"/>
    <property type="project" value="InterPro"/>
</dbReference>
<evidence type="ECO:0000256" key="2">
    <source>
        <dbReference type="SAM" id="MobiDB-lite"/>
    </source>
</evidence>
<dbReference type="OrthoDB" id="429427at2759"/>
<feature type="compositionally biased region" description="Acidic residues" evidence="2">
    <location>
        <begin position="82"/>
        <end position="91"/>
    </location>
</feature>
<dbReference type="InterPro" id="IPR028211">
    <property type="entry name" value="Ntr2"/>
</dbReference>
<feature type="compositionally biased region" description="Basic and acidic residues" evidence="2">
    <location>
        <begin position="201"/>
        <end position="213"/>
    </location>
</feature>
<dbReference type="Proteomes" id="UP000824596">
    <property type="component" value="Unassembled WGS sequence"/>
</dbReference>
<dbReference type="AlphaFoldDB" id="A0A9P8SGQ4"/>
<feature type="compositionally biased region" description="Basic residues" evidence="2">
    <location>
        <begin position="63"/>
        <end position="72"/>
    </location>
</feature>
<feature type="compositionally biased region" description="Low complexity" evidence="2">
    <location>
        <begin position="274"/>
        <end position="286"/>
    </location>
</feature>
<keyword evidence="1" id="KW-0175">Coiled coil</keyword>
<feature type="region of interest" description="Disordered" evidence="2">
    <location>
        <begin position="201"/>
        <end position="294"/>
    </location>
</feature>
<feature type="compositionally biased region" description="Acidic residues" evidence="2">
    <location>
        <begin position="427"/>
        <end position="440"/>
    </location>
</feature>
<evidence type="ECO:0000313" key="4">
    <source>
        <dbReference type="Proteomes" id="UP000824596"/>
    </source>
</evidence>
<feature type="region of interest" description="Disordered" evidence="2">
    <location>
        <begin position="1"/>
        <end position="129"/>
    </location>
</feature>
<dbReference type="EMBL" id="JAIZPD010000006">
    <property type="protein sequence ID" value="KAH0962313.1"/>
    <property type="molecule type" value="Genomic_DNA"/>
</dbReference>
<dbReference type="Pfam" id="PF15458">
    <property type="entry name" value="NTR2"/>
    <property type="match status" value="1"/>
</dbReference>
<keyword evidence="4" id="KW-1185">Reference proteome</keyword>
<proteinExistence type="predicted"/>
<dbReference type="RefSeq" id="XP_044719826.1">
    <property type="nucleotide sequence ID" value="XM_044864886.1"/>
</dbReference>
<dbReference type="GeneID" id="68355544"/>